<organism evidence="5 6">
    <name type="scientific">Clonostachys solani</name>
    <dbReference type="NCBI Taxonomy" id="160281"/>
    <lineage>
        <taxon>Eukaryota</taxon>
        <taxon>Fungi</taxon>
        <taxon>Dikarya</taxon>
        <taxon>Ascomycota</taxon>
        <taxon>Pezizomycotina</taxon>
        <taxon>Sordariomycetes</taxon>
        <taxon>Hypocreomycetidae</taxon>
        <taxon>Hypocreales</taxon>
        <taxon>Bionectriaceae</taxon>
        <taxon>Clonostachys</taxon>
    </lineage>
</organism>
<dbReference type="InterPro" id="IPR005151">
    <property type="entry name" value="Tail-specific_protease"/>
</dbReference>
<keyword evidence="2" id="KW-0732">Signal</keyword>
<evidence type="ECO:0000256" key="2">
    <source>
        <dbReference type="SAM" id="SignalP"/>
    </source>
</evidence>
<dbReference type="Gene3D" id="3.90.226.10">
    <property type="entry name" value="2-enoyl-CoA Hydratase, Chain A, domain 1"/>
    <property type="match status" value="1"/>
</dbReference>
<dbReference type="Pfam" id="PF23658">
    <property type="entry name" value="PDZ_CPAF_rel"/>
    <property type="match status" value="1"/>
</dbReference>
<keyword evidence="6" id="KW-1185">Reference proteome</keyword>
<evidence type="ECO:0000259" key="3">
    <source>
        <dbReference type="Pfam" id="PF03572"/>
    </source>
</evidence>
<feature type="domain" description="CPAF-like PDZ" evidence="4">
    <location>
        <begin position="162"/>
        <end position="281"/>
    </location>
</feature>
<dbReference type="InterPro" id="IPR056186">
    <property type="entry name" value="PDZ_CPAF-rel"/>
</dbReference>
<dbReference type="GO" id="GO:0006508">
    <property type="term" value="P:proteolysis"/>
    <property type="evidence" value="ECO:0007669"/>
    <property type="project" value="InterPro"/>
</dbReference>
<gene>
    <name evidence="5" type="ORF">CSOL1703_00013633</name>
</gene>
<proteinExistence type="predicted"/>
<dbReference type="EMBL" id="CABFOC020000031">
    <property type="protein sequence ID" value="CAH0047618.1"/>
    <property type="molecule type" value="Genomic_DNA"/>
</dbReference>
<dbReference type="AlphaFoldDB" id="A0A9P0EGH0"/>
<evidence type="ECO:0000313" key="6">
    <source>
        <dbReference type="Proteomes" id="UP000775872"/>
    </source>
</evidence>
<dbReference type="PANTHER" id="PTHR37049:SF4">
    <property type="entry name" value="RHODANESE DOMAIN-CONTAINING PROTEIN"/>
    <property type="match status" value="1"/>
</dbReference>
<feature type="chain" id="PRO_5040472914" description="Tail specific protease domain-containing protein" evidence="2">
    <location>
        <begin position="22"/>
        <end position="822"/>
    </location>
</feature>
<dbReference type="InterPro" id="IPR029045">
    <property type="entry name" value="ClpP/crotonase-like_dom_sf"/>
</dbReference>
<name>A0A9P0EGH0_9HYPO</name>
<dbReference type="Proteomes" id="UP000775872">
    <property type="component" value="Unassembled WGS sequence"/>
</dbReference>
<dbReference type="Pfam" id="PF03572">
    <property type="entry name" value="Peptidase_S41"/>
    <property type="match status" value="1"/>
</dbReference>
<evidence type="ECO:0000259" key="4">
    <source>
        <dbReference type="Pfam" id="PF23658"/>
    </source>
</evidence>
<evidence type="ECO:0000256" key="1">
    <source>
        <dbReference type="SAM" id="MobiDB-lite"/>
    </source>
</evidence>
<protein>
    <recommendedName>
        <fullName evidence="7">Tail specific protease domain-containing protein</fullName>
    </recommendedName>
</protein>
<feature type="domain" description="Tail specific protease" evidence="3">
    <location>
        <begin position="385"/>
        <end position="599"/>
    </location>
</feature>
<dbReference type="OrthoDB" id="27214at2759"/>
<dbReference type="GO" id="GO:0008236">
    <property type="term" value="F:serine-type peptidase activity"/>
    <property type="evidence" value="ECO:0007669"/>
    <property type="project" value="InterPro"/>
</dbReference>
<comment type="caution">
    <text evidence="5">The sequence shown here is derived from an EMBL/GenBank/DDBJ whole genome shotgun (WGS) entry which is preliminary data.</text>
</comment>
<dbReference type="SUPFAM" id="SSF52096">
    <property type="entry name" value="ClpP/crotonase"/>
    <property type="match status" value="1"/>
</dbReference>
<feature type="compositionally biased region" description="Low complexity" evidence="1">
    <location>
        <begin position="779"/>
        <end position="794"/>
    </location>
</feature>
<reference evidence="5" key="1">
    <citation type="submission" date="2021-10" db="EMBL/GenBank/DDBJ databases">
        <authorList>
            <person name="Piombo E."/>
        </authorList>
    </citation>
    <scope>NUCLEOTIDE SEQUENCE</scope>
</reference>
<feature type="signal peptide" evidence="2">
    <location>
        <begin position="1"/>
        <end position="21"/>
    </location>
</feature>
<evidence type="ECO:0008006" key="7">
    <source>
        <dbReference type="Google" id="ProtNLM"/>
    </source>
</evidence>
<evidence type="ECO:0000313" key="5">
    <source>
        <dbReference type="EMBL" id="CAH0047618.1"/>
    </source>
</evidence>
<feature type="region of interest" description="Disordered" evidence="1">
    <location>
        <begin position="763"/>
        <end position="800"/>
    </location>
</feature>
<sequence>MHIQLLSVGLAALASVQPALGQRTTKGPCQQLAEYQGQQLEKTNFEYVGDRVNIQLNAEMAYNCSISIPIVQSDALNSIAYLKNYTNFLTTLSYLKNPPKAYQKPGIDLLARLDDIEQNIKNKKYNNQYELEVDVQAIVQGTSEGHYNANMGGVLGIFSWILPDSIISLSKDGKELPQIYAVSDIIRNISNPSPITQIEGQPVYQYLRSYIDKFVSSGTMDVHADWNAMVWSGVQSFGAFGTSVTSSWAYRLFQSTTIYNGKSLNITFANNSNAEWIYSAGSARDLYGDKYTSPENIYNTQVANTSNTSPIKSTSKRADGQYEVVELGPTRDEAEKRDLEIRQNTQHKPYTSVPLFNYPKNPDTLEVNFGIGGIVSGYILKDDSVGVLSLPSYDRGSADSGTTALNFTYAVNDFITKASKAKVKKIVIDLSGNGGGSTFLGYAVFKLFFPDIAPSQLGRVRATSYINTLGSVITGILTDPQIPQNSSIWQNAYSLSTTPDLSSYEKLDINGKSFPAWKDLFGPVQSYGDNFTRPAKYNLSSQSITNDLDFPVPGYGPEPSLNLLSKDQLWSGDDIILLHDGFCASTCAIFSEMMKTDGGVKSVAVGGLPEYGAMQGVAGTRGTLRRDWTDLSKYIEILRSVMNEVGDQAADQLKAWGTSVSDVDNLPADIQTSPLYVSGAVNGLDMIRPSSPDTPQQFTYQASDCRLFYTPEMAKDVTALWRAAGKVASGDLSGCVSGSTGAPGAGRNTTITDDVGYSLNKTWNNVNTTTVPDNKLPDGSKSNDNSNNSSSGSNGKDDSGATSTSVAFSGLLAVAISVALAL</sequence>
<accession>A0A9P0EGH0</accession>
<dbReference type="InterPro" id="IPR052766">
    <property type="entry name" value="S41A_metabolite_peptidase"/>
</dbReference>
<dbReference type="PANTHER" id="PTHR37049">
    <property type="entry name" value="PEPTIDASE S41 FAMILY PROTEIN"/>
    <property type="match status" value="1"/>
</dbReference>